<evidence type="ECO:0000313" key="1">
    <source>
        <dbReference type="EMBL" id="AIF08153.1"/>
    </source>
</evidence>
<protein>
    <submittedName>
        <fullName evidence="1">Uncharacterized protein</fullName>
    </submittedName>
</protein>
<dbReference type="AlphaFoldDB" id="A0A075H2K4"/>
<reference evidence="1" key="1">
    <citation type="journal article" date="2014" name="Genome Biol. Evol.">
        <title>Pangenome evidence for extensive interdomain horizontal transfer affecting lineage core and shell genes in uncultured planktonic thaumarchaeota and euryarchaeota.</title>
        <authorList>
            <person name="Deschamps P."/>
            <person name="Zivanovic Y."/>
            <person name="Moreira D."/>
            <person name="Rodriguez-Valera F."/>
            <person name="Lopez-Garcia P."/>
        </authorList>
    </citation>
    <scope>NUCLEOTIDE SEQUENCE</scope>
</reference>
<name>A0A075H2K4_9EURY</name>
<organism evidence="1">
    <name type="scientific">uncultured marine group II/III euryarchaeote KM3_27_D02</name>
    <dbReference type="NCBI Taxonomy" id="1456428"/>
    <lineage>
        <taxon>Archaea</taxon>
        <taxon>Methanobacteriati</taxon>
        <taxon>Methanobacteriota</taxon>
        <taxon>environmental samples</taxon>
    </lineage>
</organism>
<dbReference type="EMBL" id="KF900822">
    <property type="protein sequence ID" value="AIF08153.1"/>
    <property type="molecule type" value="Genomic_DNA"/>
</dbReference>
<proteinExistence type="predicted"/>
<accession>A0A075H2K4</accession>
<sequence length="98" mass="11012">MAVVVGVCEVVFGVKFRYSAHHRIPRTIGSAGLPHPRLIWVCHPLIHICRSVTHGSHARARADEPFALRPSRKFSEITHQAIGTKTPRGFDFSFQEVK</sequence>